<dbReference type="InterPro" id="IPR010817">
    <property type="entry name" value="HemY_N"/>
</dbReference>
<sequence>MIRVLAYLLIILAGMMIAPYLIANKGYVLVAVGEWTIESSLLVTALVLVVFYTLLQLLEWLVVGFINTLLQSRYWPERWRRSAARKNTLTGALALAEEDWQVAEDAMAKGAAKGELPALNYLAAARAAQQQGHIETRDKYLALAKAQPNAKNAATVASIRYLLQQGESAQARELLDTLKVDGRAKPSLLSLAKEVYLAQSDWKALRLILPLLRKKQLLDGEQAEALLLKVDLGELSASDNRTLDELRKHWAWMPRVERNKPIIKAEYCRQLAQFELAEAQQLLMKQLKSHQDPHTLAAVAELMHWQDNDKLQTLLNKFHQANPESAELNDCIGRLMLKDRLFKQAKPYWQAAIKAEPTRERYLILADIQENQGEQFAAISSYKHAANLS</sequence>
<evidence type="ECO:0000313" key="12">
    <source>
        <dbReference type="EMBL" id="GLP97482.1"/>
    </source>
</evidence>
<dbReference type="EMBL" id="BSNC01000006">
    <property type="protein sequence ID" value="GLP97482.1"/>
    <property type="molecule type" value="Genomic_DNA"/>
</dbReference>
<comment type="function">
    <text evidence="1">Involved in a late step of protoheme IX synthesis.</text>
</comment>
<keyword evidence="13" id="KW-1185">Reference proteome</keyword>
<keyword evidence="7 10" id="KW-1133">Transmembrane helix</keyword>
<dbReference type="Proteomes" id="UP001161422">
    <property type="component" value="Unassembled WGS sequence"/>
</dbReference>
<dbReference type="SUPFAM" id="SSF48452">
    <property type="entry name" value="TPR-like"/>
    <property type="match status" value="1"/>
</dbReference>
<dbReference type="AlphaFoldDB" id="A0AA37W282"/>
<comment type="caution">
    <text evidence="12">The sequence shown here is derived from an EMBL/GenBank/DDBJ whole genome shotgun (WGS) entry which is preliminary data.</text>
</comment>
<dbReference type="InterPro" id="IPR011990">
    <property type="entry name" value="TPR-like_helical_dom_sf"/>
</dbReference>
<dbReference type="Gene3D" id="1.25.40.10">
    <property type="entry name" value="Tetratricopeptide repeat domain"/>
    <property type="match status" value="1"/>
</dbReference>
<dbReference type="GO" id="GO:0042168">
    <property type="term" value="P:heme metabolic process"/>
    <property type="evidence" value="ECO:0007669"/>
    <property type="project" value="InterPro"/>
</dbReference>
<evidence type="ECO:0000256" key="6">
    <source>
        <dbReference type="ARBA" id="ARBA00022692"/>
    </source>
</evidence>
<name>A0AA37W282_9GAMM</name>
<dbReference type="GO" id="GO:0006779">
    <property type="term" value="P:porphyrin-containing compound biosynthetic process"/>
    <property type="evidence" value="ECO:0007669"/>
    <property type="project" value="UniProtKB-KW"/>
</dbReference>
<accession>A0AA37W282</accession>
<evidence type="ECO:0000256" key="10">
    <source>
        <dbReference type="SAM" id="Phobius"/>
    </source>
</evidence>
<feature type="transmembrane region" description="Helical" evidence="10">
    <location>
        <begin position="5"/>
        <end position="22"/>
    </location>
</feature>
<evidence type="ECO:0000256" key="5">
    <source>
        <dbReference type="ARBA" id="ARBA00022519"/>
    </source>
</evidence>
<comment type="pathway">
    <text evidence="3">Porphyrin-containing compound metabolism; protoheme biosynthesis.</text>
</comment>
<evidence type="ECO:0000256" key="4">
    <source>
        <dbReference type="ARBA" id="ARBA00022475"/>
    </source>
</evidence>
<evidence type="ECO:0000313" key="13">
    <source>
        <dbReference type="Proteomes" id="UP001161422"/>
    </source>
</evidence>
<evidence type="ECO:0000256" key="3">
    <source>
        <dbReference type="ARBA" id="ARBA00004744"/>
    </source>
</evidence>
<dbReference type="RefSeq" id="WP_095504678.1">
    <property type="nucleotide sequence ID" value="NZ_BSNC01000006.1"/>
</dbReference>
<keyword evidence="4" id="KW-1003">Cell membrane</keyword>
<gene>
    <name evidence="12" type="primary">hemY</name>
    <name evidence="12" type="ORF">GCM10007895_27890</name>
</gene>
<organism evidence="12 13">
    <name type="scientific">Paraferrimonas sedimenticola</name>
    <dbReference type="NCBI Taxonomy" id="375674"/>
    <lineage>
        <taxon>Bacteria</taxon>
        <taxon>Pseudomonadati</taxon>
        <taxon>Pseudomonadota</taxon>
        <taxon>Gammaproteobacteria</taxon>
        <taxon>Alteromonadales</taxon>
        <taxon>Ferrimonadaceae</taxon>
        <taxon>Paraferrimonas</taxon>
    </lineage>
</organism>
<evidence type="ECO:0000256" key="8">
    <source>
        <dbReference type="ARBA" id="ARBA00023136"/>
    </source>
</evidence>
<evidence type="ECO:0000256" key="1">
    <source>
        <dbReference type="ARBA" id="ARBA00002962"/>
    </source>
</evidence>
<comment type="subcellular location">
    <subcellularLocation>
        <location evidence="2">Cell inner membrane</location>
        <topology evidence="2">Multi-pass membrane protein</topology>
    </subcellularLocation>
</comment>
<dbReference type="NCBIfam" id="TIGR00540">
    <property type="entry name" value="TPR_hemY_coli"/>
    <property type="match status" value="1"/>
</dbReference>
<protein>
    <submittedName>
        <fullName evidence="12">Heme biosynthesis protein HemY</fullName>
    </submittedName>
</protein>
<evidence type="ECO:0000256" key="2">
    <source>
        <dbReference type="ARBA" id="ARBA00004429"/>
    </source>
</evidence>
<keyword evidence="6 10" id="KW-0812">Transmembrane</keyword>
<proteinExistence type="predicted"/>
<feature type="domain" description="HemY N-terminal" evidence="11">
    <location>
        <begin position="26"/>
        <end position="132"/>
    </location>
</feature>
<dbReference type="GO" id="GO:0005886">
    <property type="term" value="C:plasma membrane"/>
    <property type="evidence" value="ECO:0007669"/>
    <property type="project" value="UniProtKB-SubCell"/>
</dbReference>
<feature type="transmembrane region" description="Helical" evidence="10">
    <location>
        <begin position="42"/>
        <end position="70"/>
    </location>
</feature>
<dbReference type="InterPro" id="IPR005254">
    <property type="entry name" value="Heme_biosyn_assoc_TPR_pro"/>
</dbReference>
<keyword evidence="8 10" id="KW-0472">Membrane</keyword>
<reference evidence="12" key="1">
    <citation type="journal article" date="2014" name="Int. J. Syst. Evol. Microbiol.">
        <title>Complete genome sequence of Corynebacterium casei LMG S-19264T (=DSM 44701T), isolated from a smear-ripened cheese.</title>
        <authorList>
            <consortium name="US DOE Joint Genome Institute (JGI-PGF)"/>
            <person name="Walter F."/>
            <person name="Albersmeier A."/>
            <person name="Kalinowski J."/>
            <person name="Ruckert C."/>
        </authorList>
    </citation>
    <scope>NUCLEOTIDE SEQUENCE</scope>
    <source>
        <strain evidence="12">NBRC 101628</strain>
    </source>
</reference>
<evidence type="ECO:0000259" key="11">
    <source>
        <dbReference type="Pfam" id="PF07219"/>
    </source>
</evidence>
<reference evidence="12" key="2">
    <citation type="submission" date="2023-01" db="EMBL/GenBank/DDBJ databases">
        <title>Draft genome sequence of Paraferrimonas sedimenticola strain NBRC 101628.</title>
        <authorList>
            <person name="Sun Q."/>
            <person name="Mori K."/>
        </authorList>
    </citation>
    <scope>NUCLEOTIDE SEQUENCE</scope>
    <source>
        <strain evidence="12">NBRC 101628</strain>
    </source>
</reference>
<keyword evidence="9" id="KW-0627">Porphyrin biosynthesis</keyword>
<evidence type="ECO:0000256" key="7">
    <source>
        <dbReference type="ARBA" id="ARBA00022989"/>
    </source>
</evidence>
<evidence type="ECO:0000256" key="9">
    <source>
        <dbReference type="ARBA" id="ARBA00023244"/>
    </source>
</evidence>
<dbReference type="Pfam" id="PF07219">
    <property type="entry name" value="HemY_N"/>
    <property type="match status" value="1"/>
</dbReference>
<keyword evidence="5" id="KW-0997">Cell inner membrane</keyword>